<dbReference type="GO" id="GO:0005886">
    <property type="term" value="C:plasma membrane"/>
    <property type="evidence" value="ECO:0007669"/>
    <property type="project" value="TreeGrafter"/>
</dbReference>
<dbReference type="GO" id="GO:0008168">
    <property type="term" value="F:methyltransferase activity"/>
    <property type="evidence" value="ECO:0007669"/>
    <property type="project" value="UniProtKB-KW"/>
</dbReference>
<protein>
    <submittedName>
        <fullName evidence="3">Cephalosporin hydroxylase</fullName>
    </submittedName>
</protein>
<keyword evidence="2" id="KW-0808">Transferase</keyword>
<dbReference type="SUPFAM" id="SSF53335">
    <property type="entry name" value="S-adenosyl-L-methionine-dependent methyltransferases"/>
    <property type="match status" value="1"/>
</dbReference>
<comment type="caution">
    <text evidence="3">The sequence shown here is derived from an EMBL/GenBank/DDBJ whole genome shotgun (WGS) entry which is preliminary data.</text>
</comment>
<dbReference type="GO" id="GO:0032259">
    <property type="term" value="P:methylation"/>
    <property type="evidence" value="ECO:0007669"/>
    <property type="project" value="UniProtKB-KW"/>
</dbReference>
<dbReference type="Proteomes" id="UP000233387">
    <property type="component" value="Unassembled WGS sequence"/>
</dbReference>
<reference evidence="3 4" key="1">
    <citation type="submission" date="2017-06" db="EMBL/GenBank/DDBJ databases">
        <title>Raineya orbicola gen. nov., sp. nov. a slightly thermophilic bacterium of the phylum Bacteroidetes and the description of Raineyaceae fam. nov.</title>
        <authorList>
            <person name="Albuquerque L."/>
            <person name="Polonia A.R.M."/>
            <person name="Barroso C."/>
            <person name="Froufe H.J.C."/>
            <person name="Lage O."/>
            <person name="Lobo-Da-Cunha A."/>
            <person name="Egas C."/>
            <person name="Da Costa M.S."/>
        </authorList>
    </citation>
    <scope>NUCLEOTIDE SEQUENCE [LARGE SCALE GENOMIC DNA]</scope>
    <source>
        <strain evidence="3 4">SPSPC-11</strain>
    </source>
</reference>
<sequence>MLKQIKNRLHEWNAARELKKYAPLLAKDSEGLNAEQLVELIYSPKWERFFWIKQVPEEILNLTKLIEQQRPKCILEIGTANGGSLFLFSKLADKNATIISIDLPGGKYGGGYPKYKENFYHSFASENQKIILYRADSHSQETLSNVKNILNGEKIDFLFIDGDHTYQGVKTDFELYAPLVKSGGLIGFHDIAEHPPSWNVGVREFFNEIKSNYEYKEFIADPQQGWAGIGVIKQK</sequence>
<gene>
    <name evidence="3" type="ORF">Rain11_0178</name>
</gene>
<keyword evidence="4" id="KW-1185">Reference proteome</keyword>
<accession>A0A2N3IKI9</accession>
<dbReference type="RefSeq" id="WP_101357442.1">
    <property type="nucleotide sequence ID" value="NZ_NKXO01000002.1"/>
</dbReference>
<dbReference type="EMBL" id="NKXO01000002">
    <property type="protein sequence ID" value="PKQ70832.1"/>
    <property type="molecule type" value="Genomic_DNA"/>
</dbReference>
<dbReference type="PANTHER" id="PTHR40048">
    <property type="entry name" value="RHAMNOSYL O-METHYLTRANSFERASE"/>
    <property type="match status" value="1"/>
</dbReference>
<name>A0A2N3IKI9_9BACT</name>
<organism evidence="3 4">
    <name type="scientific">Raineya orbicola</name>
    <dbReference type="NCBI Taxonomy" id="2016530"/>
    <lineage>
        <taxon>Bacteria</taxon>
        <taxon>Pseudomonadati</taxon>
        <taxon>Bacteroidota</taxon>
        <taxon>Cytophagia</taxon>
        <taxon>Cytophagales</taxon>
        <taxon>Raineyaceae</taxon>
        <taxon>Raineya</taxon>
    </lineage>
</organism>
<dbReference type="AlphaFoldDB" id="A0A2N3IKI9"/>
<keyword evidence="1" id="KW-0489">Methyltransferase</keyword>
<evidence type="ECO:0000313" key="3">
    <source>
        <dbReference type="EMBL" id="PKQ70832.1"/>
    </source>
</evidence>
<dbReference type="Pfam" id="PF13578">
    <property type="entry name" value="Methyltransf_24"/>
    <property type="match status" value="1"/>
</dbReference>
<evidence type="ECO:0000313" key="4">
    <source>
        <dbReference type="Proteomes" id="UP000233387"/>
    </source>
</evidence>
<dbReference type="InterPro" id="IPR029063">
    <property type="entry name" value="SAM-dependent_MTases_sf"/>
</dbReference>
<evidence type="ECO:0000256" key="1">
    <source>
        <dbReference type="ARBA" id="ARBA00022603"/>
    </source>
</evidence>
<proteinExistence type="predicted"/>
<dbReference type="OrthoDB" id="5464618at2"/>
<dbReference type="Gene3D" id="3.40.50.150">
    <property type="entry name" value="Vaccinia Virus protein VP39"/>
    <property type="match status" value="1"/>
</dbReference>
<evidence type="ECO:0000256" key="2">
    <source>
        <dbReference type="ARBA" id="ARBA00022679"/>
    </source>
</evidence>
<dbReference type="PANTHER" id="PTHR40048:SF1">
    <property type="entry name" value="RHAMNOSYL O-METHYLTRANSFERASE"/>
    <property type="match status" value="1"/>
</dbReference>